<gene>
    <name evidence="2" type="ORF">H6A12_07985</name>
</gene>
<dbReference type="Gene3D" id="3.40.50.1950">
    <property type="entry name" value="Flavin prenyltransferase-like"/>
    <property type="match status" value="1"/>
</dbReference>
<reference evidence="2" key="1">
    <citation type="submission" date="2020-08" db="EMBL/GenBank/DDBJ databases">
        <authorList>
            <person name="Cejkova D."/>
            <person name="Kubasova T."/>
            <person name="Jahodarova E."/>
            <person name="Rychlik I."/>
        </authorList>
    </citation>
    <scope>NUCLEOTIDE SEQUENCE</scope>
    <source>
        <strain evidence="2">An559</strain>
    </source>
</reference>
<dbReference type="GO" id="GO:0003824">
    <property type="term" value="F:catalytic activity"/>
    <property type="evidence" value="ECO:0007669"/>
    <property type="project" value="InterPro"/>
</dbReference>
<dbReference type="SUPFAM" id="SSF52507">
    <property type="entry name" value="Homo-oligomeric flavin-containing Cys decarboxylases, HFCD"/>
    <property type="match status" value="1"/>
</dbReference>
<sequence>MARCKLGFAITGSFCTIRQNLDLMRALSADYDILPIFSYHAASLDTRFGKAADFIKEAEEIAGKKAICTIPEAEPIGPKHLTDLMLVSPCTGNTLAKLALSITDTPVTMAVKSHLRGKKPVVIAVSTNDAIAGSAKNIGVLTNLKHYFFVPLRQDDYEKKPASLVADFSRVNETLSAASKHMQVEPLFLPPL</sequence>
<name>A0A938X8J6_9FIRM</name>
<dbReference type="RefSeq" id="WP_204446667.1">
    <property type="nucleotide sequence ID" value="NZ_JACJKY010000011.1"/>
</dbReference>
<protein>
    <submittedName>
        <fullName evidence="2">Dipicolinate synthase subunit B</fullName>
    </submittedName>
</protein>
<dbReference type="Pfam" id="PF02441">
    <property type="entry name" value="Flavoprotein"/>
    <property type="match status" value="1"/>
</dbReference>
<reference evidence="2" key="2">
    <citation type="journal article" date="2021" name="Sci. Rep.">
        <title>The distribution of antibiotic resistance genes in chicken gut microbiota commensals.</title>
        <authorList>
            <person name="Juricova H."/>
            <person name="Matiasovicova J."/>
            <person name="Kubasova T."/>
            <person name="Cejkova D."/>
            <person name="Rychlik I."/>
        </authorList>
    </citation>
    <scope>NUCLEOTIDE SEQUENCE</scope>
    <source>
        <strain evidence="2">An559</strain>
    </source>
</reference>
<dbReference type="InterPro" id="IPR003382">
    <property type="entry name" value="Flavoprotein"/>
</dbReference>
<dbReference type="Proteomes" id="UP000774750">
    <property type="component" value="Unassembled WGS sequence"/>
</dbReference>
<evidence type="ECO:0000259" key="1">
    <source>
        <dbReference type="Pfam" id="PF02441"/>
    </source>
</evidence>
<dbReference type="NCBIfam" id="NF006161">
    <property type="entry name" value="PRK08305.1"/>
    <property type="match status" value="1"/>
</dbReference>
<dbReference type="InterPro" id="IPR036551">
    <property type="entry name" value="Flavin_trans-like"/>
</dbReference>
<evidence type="ECO:0000313" key="3">
    <source>
        <dbReference type="Proteomes" id="UP000774750"/>
    </source>
</evidence>
<dbReference type="EMBL" id="JACJKY010000011">
    <property type="protein sequence ID" value="MBM6921090.1"/>
    <property type="molecule type" value="Genomic_DNA"/>
</dbReference>
<evidence type="ECO:0000313" key="2">
    <source>
        <dbReference type="EMBL" id="MBM6921090.1"/>
    </source>
</evidence>
<comment type="caution">
    <text evidence="2">The sequence shown here is derived from an EMBL/GenBank/DDBJ whole genome shotgun (WGS) entry which is preliminary data.</text>
</comment>
<dbReference type="AlphaFoldDB" id="A0A938X8J6"/>
<keyword evidence="3" id="KW-1185">Reference proteome</keyword>
<feature type="domain" description="Flavoprotein" evidence="1">
    <location>
        <begin position="5"/>
        <end position="159"/>
    </location>
</feature>
<accession>A0A938X8J6</accession>
<proteinExistence type="predicted"/>
<organism evidence="2 3">
    <name type="scientific">Merdimmobilis hominis</name>
    <dbReference type="NCBI Taxonomy" id="2897707"/>
    <lineage>
        <taxon>Bacteria</taxon>
        <taxon>Bacillati</taxon>
        <taxon>Bacillota</taxon>
        <taxon>Clostridia</taxon>
        <taxon>Eubacteriales</taxon>
        <taxon>Oscillospiraceae</taxon>
        <taxon>Merdimmobilis</taxon>
    </lineage>
</organism>